<accession>W4GDH6</accession>
<dbReference type="AlphaFoldDB" id="W4GDH6"/>
<gene>
    <name evidence="1" type="ORF">H257_08777</name>
</gene>
<protein>
    <submittedName>
        <fullName evidence="1">Uncharacterized protein</fullName>
    </submittedName>
</protein>
<reference evidence="1" key="1">
    <citation type="submission" date="2013-12" db="EMBL/GenBank/DDBJ databases">
        <title>The Genome Sequence of Aphanomyces astaci APO3.</title>
        <authorList>
            <consortium name="The Broad Institute Genomics Platform"/>
            <person name="Russ C."/>
            <person name="Tyler B."/>
            <person name="van West P."/>
            <person name="Dieguez-Uribeondo J."/>
            <person name="Young S.K."/>
            <person name="Zeng Q."/>
            <person name="Gargeya S."/>
            <person name="Fitzgerald M."/>
            <person name="Abouelleil A."/>
            <person name="Alvarado L."/>
            <person name="Chapman S.B."/>
            <person name="Gainer-Dewar J."/>
            <person name="Goldberg J."/>
            <person name="Griggs A."/>
            <person name="Gujja S."/>
            <person name="Hansen M."/>
            <person name="Howarth C."/>
            <person name="Imamovic A."/>
            <person name="Ireland A."/>
            <person name="Larimer J."/>
            <person name="McCowan C."/>
            <person name="Murphy C."/>
            <person name="Pearson M."/>
            <person name="Poon T.W."/>
            <person name="Priest M."/>
            <person name="Roberts A."/>
            <person name="Saif S."/>
            <person name="Shea T."/>
            <person name="Sykes S."/>
            <person name="Wortman J."/>
            <person name="Nusbaum C."/>
            <person name="Birren B."/>
        </authorList>
    </citation>
    <scope>NUCLEOTIDE SEQUENCE [LARGE SCALE GENOMIC DNA]</scope>
    <source>
        <strain evidence="1">APO3</strain>
    </source>
</reference>
<evidence type="ECO:0000313" key="1">
    <source>
        <dbReference type="EMBL" id="ETV77331.1"/>
    </source>
</evidence>
<dbReference type="EMBL" id="KI913133">
    <property type="protein sequence ID" value="ETV77331.1"/>
    <property type="molecule type" value="Genomic_DNA"/>
</dbReference>
<sequence>MPAPLLPQRIQRRYNLDMRIKLFMAYGNTNLSDKAISARRYSTHNLADMPE</sequence>
<dbReference type="GeneID" id="20810773"/>
<proteinExistence type="predicted"/>
<dbReference type="RefSeq" id="XP_009833118.1">
    <property type="nucleotide sequence ID" value="XM_009834816.1"/>
</dbReference>
<name>W4GDH6_APHAT</name>
<organism evidence="1">
    <name type="scientific">Aphanomyces astaci</name>
    <name type="common">Crayfish plague agent</name>
    <dbReference type="NCBI Taxonomy" id="112090"/>
    <lineage>
        <taxon>Eukaryota</taxon>
        <taxon>Sar</taxon>
        <taxon>Stramenopiles</taxon>
        <taxon>Oomycota</taxon>
        <taxon>Saprolegniomycetes</taxon>
        <taxon>Saprolegniales</taxon>
        <taxon>Verrucalvaceae</taxon>
        <taxon>Aphanomyces</taxon>
    </lineage>
</organism>
<dbReference type="VEuPathDB" id="FungiDB:H257_08777"/>